<proteinExistence type="predicted"/>
<dbReference type="PANTHER" id="PTHR37305:SF1">
    <property type="entry name" value="MEMBRANE PROTEIN"/>
    <property type="match status" value="1"/>
</dbReference>
<feature type="transmembrane region" description="Helical" evidence="1">
    <location>
        <begin position="104"/>
        <end position="135"/>
    </location>
</feature>
<feature type="transmembrane region" description="Helical" evidence="1">
    <location>
        <begin position="62"/>
        <end position="83"/>
    </location>
</feature>
<evidence type="ECO:0000313" key="3">
    <source>
        <dbReference type="Proteomes" id="UP000603904"/>
    </source>
</evidence>
<dbReference type="PANTHER" id="PTHR37305">
    <property type="entry name" value="INTEGRAL MEMBRANE PROTEIN-RELATED"/>
    <property type="match status" value="1"/>
</dbReference>
<keyword evidence="1" id="KW-1133">Transmembrane helix</keyword>
<feature type="transmembrane region" description="Helical" evidence="1">
    <location>
        <begin position="155"/>
        <end position="173"/>
    </location>
</feature>
<evidence type="ECO:0000256" key="1">
    <source>
        <dbReference type="SAM" id="Phobius"/>
    </source>
</evidence>
<dbReference type="Pfam" id="PF12730">
    <property type="entry name" value="ABC2_membrane_4"/>
    <property type="match status" value="1"/>
</dbReference>
<keyword evidence="1" id="KW-0472">Membrane</keyword>
<feature type="transmembrane region" description="Helical" evidence="1">
    <location>
        <begin position="232"/>
        <end position="255"/>
    </location>
</feature>
<keyword evidence="3" id="KW-1185">Reference proteome</keyword>
<feature type="transmembrane region" description="Helical" evidence="1">
    <location>
        <begin position="20"/>
        <end position="42"/>
    </location>
</feature>
<protein>
    <submittedName>
        <fullName evidence="2">ABC transporter permease</fullName>
    </submittedName>
</protein>
<dbReference type="RefSeq" id="WP_204058776.1">
    <property type="nucleotide sequence ID" value="NZ_BAAAGP010000020.1"/>
</dbReference>
<sequence>MTALIRAELQKLFTTRLWWVLLLVMLLLIALFLGFAIALAGVTQNGAAGLPARDTPQWAQLAWGSGSSGTILVTILGVVMMTAEYRYQTITGTFLTTPRRFPVVAAKLLAGVIAGLLFGVAVLLLEAVTVIPAVILSGGTFSPSASHLPQTTAGLLAAFALYALFGIGLGALVRNQVAAIVGAVVWTYVIEQIFTAIPVLQPVGRWLPAGAAQALMRMDLDAGLGRPDLLPAWGGALVLAGYALLFAAVASATTVRRDIT</sequence>
<keyword evidence="1" id="KW-0812">Transmembrane</keyword>
<accession>A0ABQ4G304</accession>
<evidence type="ECO:0000313" key="2">
    <source>
        <dbReference type="EMBL" id="GIH41439.1"/>
    </source>
</evidence>
<feature type="transmembrane region" description="Helical" evidence="1">
    <location>
        <begin position="180"/>
        <end position="200"/>
    </location>
</feature>
<comment type="caution">
    <text evidence="2">The sequence shown here is derived from an EMBL/GenBank/DDBJ whole genome shotgun (WGS) entry which is preliminary data.</text>
</comment>
<reference evidence="2 3" key="1">
    <citation type="submission" date="2021-01" db="EMBL/GenBank/DDBJ databases">
        <title>Whole genome shotgun sequence of Microbispora corallina NBRC 16416.</title>
        <authorList>
            <person name="Komaki H."/>
            <person name="Tamura T."/>
        </authorList>
    </citation>
    <scope>NUCLEOTIDE SEQUENCE [LARGE SCALE GENOMIC DNA]</scope>
    <source>
        <strain evidence="2 3">NBRC 16416</strain>
    </source>
</reference>
<dbReference type="EMBL" id="BOOC01000022">
    <property type="protein sequence ID" value="GIH41439.1"/>
    <property type="molecule type" value="Genomic_DNA"/>
</dbReference>
<name>A0ABQ4G304_9ACTN</name>
<organism evidence="2 3">
    <name type="scientific">Microbispora corallina</name>
    <dbReference type="NCBI Taxonomy" id="83302"/>
    <lineage>
        <taxon>Bacteria</taxon>
        <taxon>Bacillati</taxon>
        <taxon>Actinomycetota</taxon>
        <taxon>Actinomycetes</taxon>
        <taxon>Streptosporangiales</taxon>
        <taxon>Streptosporangiaceae</taxon>
        <taxon>Microbispora</taxon>
    </lineage>
</organism>
<gene>
    <name evidence="2" type="ORF">Mco01_44390</name>
</gene>
<dbReference type="Proteomes" id="UP000603904">
    <property type="component" value="Unassembled WGS sequence"/>
</dbReference>